<organism evidence="2 3">
    <name type="scientific">Babesia caballi</name>
    <dbReference type="NCBI Taxonomy" id="5871"/>
    <lineage>
        <taxon>Eukaryota</taxon>
        <taxon>Sar</taxon>
        <taxon>Alveolata</taxon>
        <taxon>Apicomplexa</taxon>
        <taxon>Aconoidasida</taxon>
        <taxon>Piroplasmida</taxon>
        <taxon>Babesiidae</taxon>
        <taxon>Babesia</taxon>
    </lineage>
</organism>
<evidence type="ECO:0000313" key="2">
    <source>
        <dbReference type="EMBL" id="GIX60696.1"/>
    </source>
</evidence>
<evidence type="ECO:0000256" key="1">
    <source>
        <dbReference type="SAM" id="MobiDB-lite"/>
    </source>
</evidence>
<dbReference type="EMBL" id="BPLF01000001">
    <property type="protein sequence ID" value="GIX60696.1"/>
    <property type="molecule type" value="Genomic_DNA"/>
</dbReference>
<keyword evidence="3" id="KW-1185">Reference proteome</keyword>
<dbReference type="GeneID" id="94192179"/>
<reference evidence="2 3" key="1">
    <citation type="submission" date="2021-06" db="EMBL/GenBank/DDBJ databases">
        <title>Genome sequence of Babesia caballi.</title>
        <authorList>
            <person name="Yamagishi J."/>
            <person name="Kidaka T."/>
            <person name="Ochi A."/>
        </authorList>
    </citation>
    <scope>NUCLEOTIDE SEQUENCE [LARGE SCALE GENOMIC DNA]</scope>
    <source>
        <strain evidence="2">USDA-D6B2</strain>
    </source>
</reference>
<sequence>MSKRPRSSHSRFDDHSRNANPRPSQCLRRRRTCPQQPPRNTEQTDRHEPSLKPEIPPNVLLHRVDGILLAAVRVNPGGKVRLPARVAPVQQYDNALVLLGANAPPYRLVDCTVGLPEVPVVRLGVRLVVPPGRVHLRRNNRGKGQPHENEGRQFQVEPLGRVAPEHGEEHERAPLVQLREQRRELRRLGGLLVEAHVLEQHDALQDADVALPPRRRLEGRLLPELHARDQRAPVREEDEGAPRQHLHEARDGVPQLHEELPALEVAEVALDDGALGPRVHVRHRVNGQLVLVQRLRRRYDVLPQAPLELRAQARHHRRYRRQRPRGDDDAPRVLRQLAEDGRGVHQPHAQAVPAPAADHDAHVVALGRVAEEHHDRQHVLQVLHGVLRELDPVVAQRLHVRPDLEHAAVDDVDLGHVEAELVDEVGGAAQRVGGPVVPVPAVEHALGAVAAPPSAALLPRLHERVQPLHQLLDKRDNPVQRVVDVRVQLARALVVRAVAHVDVVQRPHLGPDRQQPPQHAPEHVERDVARRLLEADVFQVVPLVEDEDRVAYVPERAVAPRSADVGLLVDDLHDLVLHVVVLAVGEQQHRHLVGYHVALNHAVGVDGVGVGADDEVGHLRQRLGRVVRADAPFPRRFLRRRRRLEKLRDHVPLLLRLRLLHFVARAANAVARVVRPGPERDEVLHVPGRVVPAQHAERRSDGVVLAAQVDVVRAERLLSLGPRARYPPAARFRVPPRVGPRTVDVGHQLPALRHHPRLRLHLRPVQLRLVARVRLLLPRPVYAQLQPRRHAAALGPEPALLDGRHDLLDLRVRPRQVYHPGLDLGEDVALRRRASHRRRREGRAVARAAPRLRIASGIRAAEPLRAAADGRVPEHRR</sequence>
<evidence type="ECO:0000313" key="3">
    <source>
        <dbReference type="Proteomes" id="UP001497744"/>
    </source>
</evidence>
<comment type="caution">
    <text evidence="2">The sequence shown here is derived from an EMBL/GenBank/DDBJ whole genome shotgun (WGS) entry which is preliminary data.</text>
</comment>
<gene>
    <name evidence="2" type="ORF">BcabD6B2_01310</name>
</gene>
<feature type="region of interest" description="Disordered" evidence="1">
    <location>
        <begin position="1"/>
        <end position="56"/>
    </location>
</feature>
<protein>
    <submittedName>
        <fullName evidence="2">DUF222 domain-containing protein</fullName>
    </submittedName>
</protein>
<dbReference type="Proteomes" id="UP001497744">
    <property type="component" value="Unassembled WGS sequence"/>
</dbReference>
<name>A0AAV4LLP3_BABCB</name>
<feature type="compositionally biased region" description="Basic and acidic residues" evidence="1">
    <location>
        <begin position="42"/>
        <end position="51"/>
    </location>
</feature>
<accession>A0AAV4LLP3</accession>
<dbReference type="RefSeq" id="XP_067712767.1">
    <property type="nucleotide sequence ID" value="XM_067856666.1"/>
</dbReference>
<dbReference type="AlphaFoldDB" id="A0AAV4LLP3"/>
<feature type="region of interest" description="Disordered" evidence="1">
    <location>
        <begin position="226"/>
        <end position="245"/>
    </location>
</feature>
<proteinExistence type="predicted"/>